<keyword evidence="4" id="KW-0804">Transcription</keyword>
<dbReference type="Pfam" id="PF17932">
    <property type="entry name" value="TetR_C_24"/>
    <property type="match status" value="1"/>
</dbReference>
<gene>
    <name evidence="7" type="ORF">GA0074696_3453</name>
</gene>
<dbReference type="InterPro" id="IPR050109">
    <property type="entry name" value="HTH-type_TetR-like_transc_reg"/>
</dbReference>
<keyword evidence="2" id="KW-0805">Transcription regulation</keyword>
<evidence type="ECO:0000256" key="2">
    <source>
        <dbReference type="ARBA" id="ARBA00023015"/>
    </source>
</evidence>
<dbReference type="PROSITE" id="PS01081">
    <property type="entry name" value="HTH_TETR_1"/>
    <property type="match status" value="1"/>
</dbReference>
<dbReference type="GO" id="GO:0003700">
    <property type="term" value="F:DNA-binding transcription factor activity"/>
    <property type="evidence" value="ECO:0007669"/>
    <property type="project" value="TreeGrafter"/>
</dbReference>
<name>A0A1C4YK28_9ACTN</name>
<dbReference type="PRINTS" id="PR00455">
    <property type="entry name" value="HTHTETR"/>
</dbReference>
<dbReference type="EMBL" id="LT607410">
    <property type="protein sequence ID" value="SCF21112.1"/>
    <property type="molecule type" value="Genomic_DNA"/>
</dbReference>
<protein>
    <submittedName>
        <fullName evidence="7">Transcriptional regulator, TetR family</fullName>
    </submittedName>
</protein>
<dbReference type="InterPro" id="IPR041490">
    <property type="entry name" value="KstR2_TetR_C"/>
</dbReference>
<dbReference type="SUPFAM" id="SSF46689">
    <property type="entry name" value="Homeodomain-like"/>
    <property type="match status" value="1"/>
</dbReference>
<evidence type="ECO:0000313" key="7">
    <source>
        <dbReference type="EMBL" id="SCF21112.1"/>
    </source>
</evidence>
<feature type="domain" description="HTH tetR-type" evidence="6">
    <location>
        <begin position="8"/>
        <end position="68"/>
    </location>
</feature>
<dbReference type="Gene3D" id="1.10.357.10">
    <property type="entry name" value="Tetracycline Repressor, domain 2"/>
    <property type="match status" value="1"/>
</dbReference>
<dbReference type="PANTHER" id="PTHR30055">
    <property type="entry name" value="HTH-TYPE TRANSCRIPTIONAL REGULATOR RUTR"/>
    <property type="match status" value="1"/>
</dbReference>
<evidence type="ECO:0000256" key="3">
    <source>
        <dbReference type="ARBA" id="ARBA00023125"/>
    </source>
</evidence>
<reference evidence="7 8" key="1">
    <citation type="submission" date="2016-06" db="EMBL/GenBank/DDBJ databases">
        <authorList>
            <person name="Kjaerup R.B."/>
            <person name="Dalgaard T.S."/>
            <person name="Juul-Madsen H.R."/>
        </authorList>
    </citation>
    <scope>NUCLEOTIDE SEQUENCE [LARGE SCALE GENOMIC DNA]</scope>
    <source>
        <strain evidence="7 8">DSM 43821</strain>
    </source>
</reference>
<evidence type="ECO:0000256" key="1">
    <source>
        <dbReference type="ARBA" id="ARBA00022491"/>
    </source>
</evidence>
<evidence type="ECO:0000256" key="4">
    <source>
        <dbReference type="ARBA" id="ARBA00023163"/>
    </source>
</evidence>
<keyword evidence="3 5" id="KW-0238">DNA-binding</keyword>
<dbReference type="PROSITE" id="PS50977">
    <property type="entry name" value="HTH_TETR_2"/>
    <property type="match status" value="1"/>
</dbReference>
<dbReference type="InterPro" id="IPR001647">
    <property type="entry name" value="HTH_TetR"/>
</dbReference>
<dbReference type="Pfam" id="PF00440">
    <property type="entry name" value="TetR_N"/>
    <property type="match status" value="1"/>
</dbReference>
<dbReference type="Proteomes" id="UP000198228">
    <property type="component" value="Chromosome I"/>
</dbReference>
<keyword evidence="1" id="KW-0678">Repressor</keyword>
<dbReference type="RefSeq" id="WP_088962039.1">
    <property type="nucleotide sequence ID" value="NZ_LT607410.1"/>
</dbReference>
<evidence type="ECO:0000256" key="5">
    <source>
        <dbReference type="PROSITE-ProRule" id="PRU00335"/>
    </source>
</evidence>
<dbReference type="InterPro" id="IPR009057">
    <property type="entry name" value="Homeodomain-like_sf"/>
</dbReference>
<dbReference type="Gene3D" id="1.10.10.60">
    <property type="entry name" value="Homeodomain-like"/>
    <property type="match status" value="1"/>
</dbReference>
<dbReference type="GO" id="GO:0000976">
    <property type="term" value="F:transcription cis-regulatory region binding"/>
    <property type="evidence" value="ECO:0007669"/>
    <property type="project" value="TreeGrafter"/>
</dbReference>
<evidence type="ECO:0000259" key="6">
    <source>
        <dbReference type="PROSITE" id="PS50977"/>
    </source>
</evidence>
<dbReference type="InterPro" id="IPR023772">
    <property type="entry name" value="DNA-bd_HTH_TetR-type_CS"/>
</dbReference>
<proteinExistence type="predicted"/>
<accession>A0A1C4YK28</accession>
<organism evidence="7 8">
    <name type="scientific">Micromonospora purpureochromogenes</name>
    <dbReference type="NCBI Taxonomy" id="47872"/>
    <lineage>
        <taxon>Bacteria</taxon>
        <taxon>Bacillati</taxon>
        <taxon>Actinomycetota</taxon>
        <taxon>Actinomycetes</taxon>
        <taxon>Micromonosporales</taxon>
        <taxon>Micromonosporaceae</taxon>
        <taxon>Micromonospora</taxon>
    </lineage>
</organism>
<feature type="DNA-binding region" description="H-T-H motif" evidence="5">
    <location>
        <begin position="31"/>
        <end position="50"/>
    </location>
</feature>
<dbReference type="InterPro" id="IPR036271">
    <property type="entry name" value="Tet_transcr_reg_TetR-rel_C_sf"/>
</dbReference>
<dbReference type="SUPFAM" id="SSF48498">
    <property type="entry name" value="Tetracyclin repressor-like, C-terminal domain"/>
    <property type="match status" value="1"/>
</dbReference>
<dbReference type="PANTHER" id="PTHR30055:SF175">
    <property type="entry name" value="HTH-TYPE TRANSCRIPTIONAL REPRESSOR KSTR2"/>
    <property type="match status" value="1"/>
</dbReference>
<dbReference type="AlphaFoldDB" id="A0A1C4YK28"/>
<evidence type="ECO:0000313" key="8">
    <source>
        <dbReference type="Proteomes" id="UP000198228"/>
    </source>
</evidence>
<sequence>MGRTGDGEGLPQRLLAVATRLFAEKGFEKTSVQEIVEAAGVTKGAMYHYFAAKDDLLQEIYQRLLRMQRERLEAIMARDQPVALRLRAAAADVVVTAIANLDDATVFLQSMHLLSADRRRAVRAARREYHERFRELVEEGQRAGTFRADVPADLAVDYFFGAVHHLGAWFRTGGRLTAEQVGAHFADLLLSSLRPDPPAEPRPTR</sequence>